<protein>
    <submittedName>
        <fullName evidence="1">Uncharacterized protein</fullName>
    </submittedName>
</protein>
<reference evidence="1 2" key="1">
    <citation type="submission" date="2015-04" db="EMBL/GenBank/DDBJ databases">
        <title>Draft genome of the roundworm Trichinella nativa.</title>
        <authorList>
            <person name="Mitreva M."/>
        </authorList>
    </citation>
    <scope>NUCLEOTIDE SEQUENCE [LARGE SCALE GENOMIC DNA]</scope>
    <source>
        <strain evidence="1 2">ISS45</strain>
    </source>
</reference>
<organism evidence="1 2">
    <name type="scientific">Trichinella nativa</name>
    <dbReference type="NCBI Taxonomy" id="6335"/>
    <lineage>
        <taxon>Eukaryota</taxon>
        <taxon>Metazoa</taxon>
        <taxon>Ecdysozoa</taxon>
        <taxon>Nematoda</taxon>
        <taxon>Enoplea</taxon>
        <taxon>Dorylaimia</taxon>
        <taxon>Trichinellida</taxon>
        <taxon>Trichinellidae</taxon>
        <taxon>Trichinella</taxon>
    </lineage>
</organism>
<proteinExistence type="predicted"/>
<gene>
    <name evidence="1" type="ORF">D917_10504</name>
</gene>
<evidence type="ECO:0000313" key="1">
    <source>
        <dbReference type="EMBL" id="OUC42014.1"/>
    </source>
</evidence>
<accession>A0A1Y3EA55</accession>
<evidence type="ECO:0000313" key="2">
    <source>
        <dbReference type="Proteomes" id="UP000243006"/>
    </source>
</evidence>
<sequence>MSTGGSVSGQDKLTVENPRLLLEPPERQTLWRSCHPAEIHPLISIYLIRRSVHHQRTEVALDRLTNGHQEMLFSGQNYIYHLITIKPNQ</sequence>
<comment type="caution">
    <text evidence="1">The sequence shown here is derived from an EMBL/GenBank/DDBJ whole genome shotgun (WGS) entry which is preliminary data.</text>
</comment>
<dbReference type="AlphaFoldDB" id="A0A1Y3EA55"/>
<name>A0A1Y3EA55_9BILA</name>
<dbReference type="EMBL" id="LVZM01018442">
    <property type="protein sequence ID" value="OUC42014.1"/>
    <property type="molecule type" value="Genomic_DNA"/>
</dbReference>
<dbReference type="Proteomes" id="UP000243006">
    <property type="component" value="Unassembled WGS sequence"/>
</dbReference>